<reference evidence="1" key="1">
    <citation type="submission" date="2019-04" db="EMBL/GenBank/DDBJ databases">
        <title>Friends and foes A comparative genomics studyof 23 Aspergillus species from section Flavi.</title>
        <authorList>
            <consortium name="DOE Joint Genome Institute"/>
            <person name="Kjaerbolling I."/>
            <person name="Vesth T."/>
            <person name="Frisvad J.C."/>
            <person name="Nybo J.L."/>
            <person name="Theobald S."/>
            <person name="Kildgaard S."/>
            <person name="Isbrandt T."/>
            <person name="Kuo A."/>
            <person name="Sato A."/>
            <person name="Lyhne E.K."/>
            <person name="Kogle M.E."/>
            <person name="Wiebenga A."/>
            <person name="Kun R.S."/>
            <person name="Lubbers R.J."/>
            <person name="Makela M.R."/>
            <person name="Barry K."/>
            <person name="Chovatia M."/>
            <person name="Clum A."/>
            <person name="Daum C."/>
            <person name="Haridas S."/>
            <person name="He G."/>
            <person name="LaButti K."/>
            <person name="Lipzen A."/>
            <person name="Mondo S."/>
            <person name="Riley R."/>
            <person name="Salamov A."/>
            <person name="Simmons B.A."/>
            <person name="Magnuson J.K."/>
            <person name="Henrissat B."/>
            <person name="Mortensen U.H."/>
            <person name="Larsen T.O."/>
            <person name="Devries R.P."/>
            <person name="Grigoriev I.V."/>
            <person name="Machida M."/>
            <person name="Baker S.E."/>
            <person name="Andersen M.R."/>
        </authorList>
    </citation>
    <scope>NUCLEOTIDE SEQUENCE [LARGE SCALE GENOMIC DNA]</scope>
    <source>
        <strain evidence="1">IBT 14317</strain>
    </source>
</reference>
<organism evidence="1">
    <name type="scientific">Petromyces alliaceus</name>
    <name type="common">Aspergillus alliaceus</name>
    <dbReference type="NCBI Taxonomy" id="209559"/>
    <lineage>
        <taxon>Eukaryota</taxon>
        <taxon>Fungi</taxon>
        <taxon>Dikarya</taxon>
        <taxon>Ascomycota</taxon>
        <taxon>Pezizomycotina</taxon>
        <taxon>Eurotiomycetes</taxon>
        <taxon>Eurotiomycetidae</taxon>
        <taxon>Eurotiales</taxon>
        <taxon>Aspergillaceae</taxon>
        <taxon>Aspergillus</taxon>
        <taxon>Aspergillus subgen. Circumdati</taxon>
    </lineage>
</organism>
<name>A0A5N7CRC9_PETAA</name>
<sequence>MSRSTDQLVRPTLMQLYMPRRVYIDSNKDGQRLYWHDPSPVLPLLESTKEQETRDMRNNDYCQQELRLIDILAELYGRERAANIQSWFKEGLSASIMK</sequence>
<proteinExistence type="predicted"/>
<dbReference type="AlphaFoldDB" id="A0A5N7CRC9"/>
<dbReference type="Proteomes" id="UP000326877">
    <property type="component" value="Unassembled WGS sequence"/>
</dbReference>
<dbReference type="EMBL" id="ML735216">
    <property type="protein sequence ID" value="KAE8396113.1"/>
    <property type="molecule type" value="Genomic_DNA"/>
</dbReference>
<gene>
    <name evidence="1" type="ORF">BDV23DRAFT_178172</name>
</gene>
<protein>
    <submittedName>
        <fullName evidence="1">Uncharacterized protein</fullName>
    </submittedName>
</protein>
<evidence type="ECO:0000313" key="1">
    <source>
        <dbReference type="EMBL" id="KAE8396113.1"/>
    </source>
</evidence>
<dbReference type="OrthoDB" id="5421738at2759"/>
<accession>A0A5N7CRC9</accession>